<protein>
    <recommendedName>
        <fullName evidence="4">Lipoprotein</fullName>
    </recommendedName>
</protein>
<name>F4LMR3_TREBD</name>
<dbReference type="EMBL" id="CP002696">
    <property type="protein sequence ID" value="AEE17803.1"/>
    <property type="molecule type" value="Genomic_DNA"/>
</dbReference>
<dbReference type="KEGG" id="tbe:Trebr_2396"/>
<dbReference type="HOGENOM" id="CLU_828855_0_0_12"/>
<feature type="chain" id="PRO_5003310984" description="Lipoprotein" evidence="1">
    <location>
        <begin position="20"/>
        <end position="335"/>
    </location>
</feature>
<gene>
    <name evidence="2" type="ordered locus">Trebr_2396</name>
</gene>
<sequence>MKKQLFLLVLSFLAVNLFAQKLDTDFLSDMPGACVIYSDKDGNRINLVNAQDCFYVRYRPAGTEDGITSKISIKKAFYTEIKFLEAVEGSKDDFESIVKPKLVNIFSYTDLGLRENLPSAFISQRNDLNGNLISSAVIDFYVPITNLISESDANGTVVIKCDRFGSLSPDEIGPFLNSDILPAAVIREMNTVKVGKTKNTQIGNIEISLPENFHLEQENCYALSDTTKRDSIIWSDIIRLDAMQLADFWTYFMIELLNVNAIVIPDSVEIQKMGNSVCLIYKVMDYEYYELNTCIVCLLSNDGNEFNILKINGYSQFIEKNMEMYKKMIESAKIK</sequence>
<keyword evidence="1" id="KW-0732">Signal</keyword>
<dbReference type="AlphaFoldDB" id="F4LMR3"/>
<dbReference type="eggNOG" id="ENOG5030VMI">
    <property type="taxonomic scope" value="Bacteria"/>
</dbReference>
<feature type="signal peptide" evidence="1">
    <location>
        <begin position="1"/>
        <end position="19"/>
    </location>
</feature>
<dbReference type="OrthoDB" id="9825702at2"/>
<proteinExistence type="predicted"/>
<evidence type="ECO:0000313" key="3">
    <source>
        <dbReference type="Proteomes" id="UP000006546"/>
    </source>
</evidence>
<evidence type="ECO:0008006" key="4">
    <source>
        <dbReference type="Google" id="ProtNLM"/>
    </source>
</evidence>
<dbReference type="RefSeq" id="WP_013759504.1">
    <property type="nucleotide sequence ID" value="NC_015500.1"/>
</dbReference>
<evidence type="ECO:0000256" key="1">
    <source>
        <dbReference type="SAM" id="SignalP"/>
    </source>
</evidence>
<dbReference type="Proteomes" id="UP000006546">
    <property type="component" value="Chromosome"/>
</dbReference>
<reference evidence="3" key="1">
    <citation type="submission" date="2011-04" db="EMBL/GenBank/DDBJ databases">
        <title>The complete genome of Treponema brennaborense DSM 12168.</title>
        <authorList>
            <person name="Lucas S."/>
            <person name="Han J."/>
            <person name="Lapidus A."/>
            <person name="Bruce D."/>
            <person name="Goodwin L."/>
            <person name="Pitluck S."/>
            <person name="Peters L."/>
            <person name="Kyrpides N."/>
            <person name="Mavromatis K."/>
            <person name="Ivanova N."/>
            <person name="Mikhailova N."/>
            <person name="Pagani I."/>
            <person name="Teshima H."/>
            <person name="Detter J.C."/>
            <person name="Tapia R."/>
            <person name="Han C."/>
            <person name="Land M."/>
            <person name="Hauser L."/>
            <person name="Markowitz V."/>
            <person name="Cheng J.-F."/>
            <person name="Hugenholtz P."/>
            <person name="Woyke T."/>
            <person name="Wu D."/>
            <person name="Gronow S."/>
            <person name="Wellnitz S."/>
            <person name="Brambilla E."/>
            <person name="Klenk H.-P."/>
            <person name="Eisen J.A."/>
        </authorList>
    </citation>
    <scope>NUCLEOTIDE SEQUENCE [LARGE SCALE GENOMIC DNA]</scope>
    <source>
        <strain evidence="3">DSM 12168 / CIP 105900 / DD5/3</strain>
    </source>
</reference>
<keyword evidence="3" id="KW-1185">Reference proteome</keyword>
<organism evidence="2 3">
    <name type="scientific">Treponema brennaborense (strain DSM 12168 / CIP 105900 / DD5/3)</name>
    <dbReference type="NCBI Taxonomy" id="906968"/>
    <lineage>
        <taxon>Bacteria</taxon>
        <taxon>Pseudomonadati</taxon>
        <taxon>Spirochaetota</taxon>
        <taxon>Spirochaetia</taxon>
        <taxon>Spirochaetales</taxon>
        <taxon>Treponemataceae</taxon>
        <taxon>Treponema</taxon>
    </lineage>
</organism>
<evidence type="ECO:0000313" key="2">
    <source>
        <dbReference type="EMBL" id="AEE17803.1"/>
    </source>
</evidence>
<dbReference type="STRING" id="906968.Trebr_2396"/>
<accession>F4LMR3</accession>